<dbReference type="Gene3D" id="3.40.50.300">
    <property type="entry name" value="P-loop containing nucleotide triphosphate hydrolases"/>
    <property type="match status" value="1"/>
</dbReference>
<gene>
    <name evidence="3" type="ORF">HYPSUDRAFT_763836</name>
</gene>
<dbReference type="InterPro" id="IPR027417">
    <property type="entry name" value="P-loop_NTPase"/>
</dbReference>
<dbReference type="Pfam" id="PF24883">
    <property type="entry name" value="NPHP3_N"/>
    <property type="match status" value="1"/>
</dbReference>
<dbReference type="Proteomes" id="UP000054270">
    <property type="component" value="Unassembled WGS sequence"/>
</dbReference>
<dbReference type="PANTHER" id="PTHR10039">
    <property type="entry name" value="AMELOGENIN"/>
    <property type="match status" value="1"/>
</dbReference>
<dbReference type="SUPFAM" id="SSF52540">
    <property type="entry name" value="P-loop containing nucleoside triphosphate hydrolases"/>
    <property type="match status" value="1"/>
</dbReference>
<keyword evidence="1" id="KW-0677">Repeat</keyword>
<dbReference type="EMBL" id="KN817562">
    <property type="protein sequence ID" value="KJA20958.1"/>
    <property type="molecule type" value="Genomic_DNA"/>
</dbReference>
<organism evidence="3 4">
    <name type="scientific">Hypholoma sublateritium (strain FD-334 SS-4)</name>
    <dbReference type="NCBI Taxonomy" id="945553"/>
    <lineage>
        <taxon>Eukaryota</taxon>
        <taxon>Fungi</taxon>
        <taxon>Dikarya</taxon>
        <taxon>Basidiomycota</taxon>
        <taxon>Agaricomycotina</taxon>
        <taxon>Agaricomycetes</taxon>
        <taxon>Agaricomycetidae</taxon>
        <taxon>Agaricales</taxon>
        <taxon>Agaricineae</taxon>
        <taxon>Strophariaceae</taxon>
        <taxon>Hypholoma</taxon>
    </lineage>
</organism>
<evidence type="ECO:0000259" key="2">
    <source>
        <dbReference type="Pfam" id="PF24883"/>
    </source>
</evidence>
<accession>A0A0D2MBZ9</accession>
<dbReference type="InterPro" id="IPR056884">
    <property type="entry name" value="NPHP3-like_N"/>
</dbReference>
<evidence type="ECO:0000313" key="4">
    <source>
        <dbReference type="Proteomes" id="UP000054270"/>
    </source>
</evidence>
<dbReference type="AlphaFoldDB" id="A0A0D2MBZ9"/>
<feature type="domain" description="Nephrocystin 3-like N-terminal" evidence="2">
    <location>
        <begin position="110"/>
        <end position="260"/>
    </location>
</feature>
<protein>
    <recommendedName>
        <fullName evidence="2">Nephrocystin 3-like N-terminal domain-containing protein</fullName>
    </recommendedName>
</protein>
<name>A0A0D2MBZ9_HYPSF</name>
<reference evidence="4" key="1">
    <citation type="submission" date="2014-04" db="EMBL/GenBank/DDBJ databases">
        <title>Evolutionary Origins and Diversification of the Mycorrhizal Mutualists.</title>
        <authorList>
            <consortium name="DOE Joint Genome Institute"/>
            <consortium name="Mycorrhizal Genomics Consortium"/>
            <person name="Kohler A."/>
            <person name="Kuo A."/>
            <person name="Nagy L.G."/>
            <person name="Floudas D."/>
            <person name="Copeland A."/>
            <person name="Barry K.W."/>
            <person name="Cichocki N."/>
            <person name="Veneault-Fourrey C."/>
            <person name="LaButti K."/>
            <person name="Lindquist E.A."/>
            <person name="Lipzen A."/>
            <person name="Lundell T."/>
            <person name="Morin E."/>
            <person name="Murat C."/>
            <person name="Riley R."/>
            <person name="Ohm R."/>
            <person name="Sun H."/>
            <person name="Tunlid A."/>
            <person name="Henrissat B."/>
            <person name="Grigoriev I.V."/>
            <person name="Hibbett D.S."/>
            <person name="Martin F."/>
        </authorList>
    </citation>
    <scope>NUCLEOTIDE SEQUENCE [LARGE SCALE GENOMIC DNA]</scope>
    <source>
        <strain evidence="4">FD-334 SS-4</strain>
    </source>
</reference>
<keyword evidence="4" id="KW-1185">Reference proteome</keyword>
<sequence>MAQLTSYAWLPYKPDSIQNSIPTSMASSAPSQHTVEFFRNAAHTVIHGANFMSIANSATRKDGFQLLQEHVAPAAFHNSWQRADPPRCHAHTREAVLEELFDWIVGHIPREAWMAWLNGAAGAGKSAICQSFAELCIARGVKAASFFFFRTDASRNTLDPVIATLAYQIIQLFPETKELIVRTIEANPLIFEQAFETQLDALIVAPIRRLQQADASFTLLLIIDGLDECTEERPQMVLVEAFGKLLRNKDLPLLALFGSRRESHIQMTFNVRHVDGILKQMPLDNNYQAPADIRRFLVERFADIKLTHPQNKRLDSAWPAADHVQQIVEKSSGQFVYASVIVKFASMPSPNPATQLDIVRGLRPAGRTTPFAELDALYRHIFSQVKDIAPALRLLAYNILGSVTYVKRAFYFFDIREDEAESIFAPLASVLSYDAETARITFHHTSLPDFLKDKERPQEYCISEMGTDLSILWFKNAISGRFKDLSEDDQNFDILRFLDCAKGCPDLRALILYYPPPQTPWAYKTDFFPPVILRRIREIVRAHL</sequence>
<evidence type="ECO:0000313" key="3">
    <source>
        <dbReference type="EMBL" id="KJA20958.1"/>
    </source>
</evidence>
<proteinExistence type="predicted"/>
<dbReference type="OrthoDB" id="194358at2759"/>
<evidence type="ECO:0000256" key="1">
    <source>
        <dbReference type="ARBA" id="ARBA00022737"/>
    </source>
</evidence>
<dbReference type="OMA" id="CELVEMI"/>